<name>A0A210Q0K4_MIZYE</name>
<dbReference type="OrthoDB" id="2544694at2759"/>
<keyword evidence="4 5" id="KW-0472">Membrane</keyword>
<keyword evidence="2 5" id="KW-0812">Transmembrane</keyword>
<evidence type="ECO:0000313" key="6">
    <source>
        <dbReference type="EMBL" id="OWF42258.1"/>
    </source>
</evidence>
<organism evidence="6 7">
    <name type="scientific">Mizuhopecten yessoensis</name>
    <name type="common">Japanese scallop</name>
    <name type="synonym">Patinopecten yessoensis</name>
    <dbReference type="NCBI Taxonomy" id="6573"/>
    <lineage>
        <taxon>Eukaryota</taxon>
        <taxon>Metazoa</taxon>
        <taxon>Spiralia</taxon>
        <taxon>Lophotrochozoa</taxon>
        <taxon>Mollusca</taxon>
        <taxon>Bivalvia</taxon>
        <taxon>Autobranchia</taxon>
        <taxon>Pteriomorphia</taxon>
        <taxon>Pectinida</taxon>
        <taxon>Pectinoidea</taxon>
        <taxon>Pectinidae</taxon>
        <taxon>Mizuhopecten</taxon>
    </lineage>
</organism>
<dbReference type="AlphaFoldDB" id="A0A210Q0K4"/>
<gene>
    <name evidence="6" type="ORF">KP79_PYT16433</name>
</gene>
<keyword evidence="7" id="KW-1185">Reference proteome</keyword>
<evidence type="ECO:0000256" key="5">
    <source>
        <dbReference type="SAM" id="Phobius"/>
    </source>
</evidence>
<evidence type="ECO:0000256" key="4">
    <source>
        <dbReference type="ARBA" id="ARBA00023136"/>
    </source>
</evidence>
<evidence type="ECO:0000256" key="2">
    <source>
        <dbReference type="ARBA" id="ARBA00022692"/>
    </source>
</evidence>
<dbReference type="SUPFAM" id="SSF103473">
    <property type="entry name" value="MFS general substrate transporter"/>
    <property type="match status" value="1"/>
</dbReference>
<dbReference type="EMBL" id="NEDP02005302">
    <property type="protein sequence ID" value="OWF42258.1"/>
    <property type="molecule type" value="Genomic_DNA"/>
</dbReference>
<evidence type="ECO:0000313" key="7">
    <source>
        <dbReference type="Proteomes" id="UP000242188"/>
    </source>
</evidence>
<keyword evidence="3 5" id="KW-1133">Transmembrane helix</keyword>
<evidence type="ECO:0000256" key="3">
    <source>
        <dbReference type="ARBA" id="ARBA00022989"/>
    </source>
</evidence>
<evidence type="ECO:0000256" key="1">
    <source>
        <dbReference type="ARBA" id="ARBA00004141"/>
    </source>
</evidence>
<accession>A0A210Q0K4</accession>
<dbReference type="Proteomes" id="UP000242188">
    <property type="component" value="Unassembled WGS sequence"/>
</dbReference>
<dbReference type="PANTHER" id="PTHR24064">
    <property type="entry name" value="SOLUTE CARRIER FAMILY 22 MEMBER"/>
    <property type="match status" value="1"/>
</dbReference>
<dbReference type="InterPro" id="IPR036259">
    <property type="entry name" value="MFS_trans_sf"/>
</dbReference>
<comment type="caution">
    <text evidence="6">The sequence shown here is derived from an EMBL/GenBank/DDBJ whole genome shotgun (WGS) entry which is preliminary data.</text>
</comment>
<feature type="transmembrane region" description="Helical" evidence="5">
    <location>
        <begin position="59"/>
        <end position="79"/>
    </location>
</feature>
<comment type="subcellular location">
    <subcellularLocation>
        <location evidence="1">Membrane</location>
        <topology evidence="1">Multi-pass membrane protein</topology>
    </subcellularLocation>
</comment>
<dbReference type="GO" id="GO:0016020">
    <property type="term" value="C:membrane"/>
    <property type="evidence" value="ECO:0007669"/>
    <property type="project" value="UniProtKB-SubCell"/>
</dbReference>
<sequence>MSNFNNASLPDDFLKTIDSAVGYWLSIIAAIFGRMCGGTGFGLIFTFTSELFPTSLRTFVISTGYTFTMIGGMAGPYVANMEELIRFDMNNILPFIVFGTTSLIAGFLCSFLPETLHRDLPQHMSDVLKKQETDCKEPEVFSAHM</sequence>
<dbReference type="Gene3D" id="1.20.1250.20">
    <property type="entry name" value="MFS general substrate transporter like domains"/>
    <property type="match status" value="1"/>
</dbReference>
<protein>
    <submittedName>
        <fullName evidence="6">Solute carrier family 22 member 8</fullName>
    </submittedName>
</protein>
<feature type="transmembrane region" description="Helical" evidence="5">
    <location>
        <begin position="20"/>
        <end position="47"/>
    </location>
</feature>
<proteinExistence type="predicted"/>
<feature type="transmembrane region" description="Helical" evidence="5">
    <location>
        <begin position="91"/>
        <end position="112"/>
    </location>
</feature>
<reference evidence="6 7" key="1">
    <citation type="journal article" date="2017" name="Nat. Ecol. Evol.">
        <title>Scallop genome provides insights into evolution of bilaterian karyotype and development.</title>
        <authorList>
            <person name="Wang S."/>
            <person name="Zhang J."/>
            <person name="Jiao W."/>
            <person name="Li J."/>
            <person name="Xun X."/>
            <person name="Sun Y."/>
            <person name="Guo X."/>
            <person name="Huan P."/>
            <person name="Dong B."/>
            <person name="Zhang L."/>
            <person name="Hu X."/>
            <person name="Sun X."/>
            <person name="Wang J."/>
            <person name="Zhao C."/>
            <person name="Wang Y."/>
            <person name="Wang D."/>
            <person name="Huang X."/>
            <person name="Wang R."/>
            <person name="Lv J."/>
            <person name="Li Y."/>
            <person name="Zhang Z."/>
            <person name="Liu B."/>
            <person name="Lu W."/>
            <person name="Hui Y."/>
            <person name="Liang J."/>
            <person name="Zhou Z."/>
            <person name="Hou R."/>
            <person name="Li X."/>
            <person name="Liu Y."/>
            <person name="Li H."/>
            <person name="Ning X."/>
            <person name="Lin Y."/>
            <person name="Zhao L."/>
            <person name="Xing Q."/>
            <person name="Dou J."/>
            <person name="Li Y."/>
            <person name="Mao J."/>
            <person name="Guo H."/>
            <person name="Dou H."/>
            <person name="Li T."/>
            <person name="Mu C."/>
            <person name="Jiang W."/>
            <person name="Fu Q."/>
            <person name="Fu X."/>
            <person name="Miao Y."/>
            <person name="Liu J."/>
            <person name="Yu Q."/>
            <person name="Li R."/>
            <person name="Liao H."/>
            <person name="Li X."/>
            <person name="Kong Y."/>
            <person name="Jiang Z."/>
            <person name="Chourrout D."/>
            <person name="Li R."/>
            <person name="Bao Z."/>
        </authorList>
    </citation>
    <scope>NUCLEOTIDE SEQUENCE [LARGE SCALE GENOMIC DNA]</scope>
    <source>
        <strain evidence="6 7">PY_sf001</strain>
    </source>
</reference>